<gene>
    <name evidence="1" type="ORF">KAK11_19735</name>
</gene>
<accession>A0ABS5E3H1</accession>
<evidence type="ECO:0000313" key="1">
    <source>
        <dbReference type="EMBL" id="MBQ0937566.1"/>
    </source>
</evidence>
<dbReference type="EMBL" id="JAGQDG010000008">
    <property type="protein sequence ID" value="MBQ0937566.1"/>
    <property type="molecule type" value="Genomic_DNA"/>
</dbReference>
<dbReference type="Proteomes" id="UP000672097">
    <property type="component" value="Unassembled WGS sequence"/>
</dbReference>
<name>A0ABS5E3H1_9BURK</name>
<protein>
    <submittedName>
        <fullName evidence="1">Uncharacterized protein</fullName>
    </submittedName>
</protein>
<keyword evidence="2" id="KW-1185">Reference proteome</keyword>
<evidence type="ECO:0000313" key="2">
    <source>
        <dbReference type="Proteomes" id="UP000672097"/>
    </source>
</evidence>
<dbReference type="RefSeq" id="WP_210811145.1">
    <property type="nucleotide sequence ID" value="NZ_JAGQDG010000008.1"/>
</dbReference>
<sequence length="172" mass="18667">MSIEGDAQSLLNQLAYSLDAKDEELANALKAIIVMLGHLADAAESLPAGPGLLVANARLAYGPWAADGLSALAGWELPRRGLRFEYARLHSLHDRLGDVAKEHGQSVTEWAATMDFFFRDLLGLGFERADASTYVGRVLHVALGFGAAHHWHRICNAARPQPQEPWGEGLSD</sequence>
<proteinExistence type="predicted"/>
<reference evidence="1 2" key="1">
    <citation type="submission" date="2021-04" db="EMBL/GenBank/DDBJ databases">
        <title>The genome sequence of type strain Ideonella paludis KCTC 32238.</title>
        <authorList>
            <person name="Liu Y."/>
        </authorList>
    </citation>
    <scope>NUCLEOTIDE SEQUENCE [LARGE SCALE GENOMIC DNA]</scope>
    <source>
        <strain evidence="1 2">KCTC 32238</strain>
    </source>
</reference>
<comment type="caution">
    <text evidence="1">The sequence shown here is derived from an EMBL/GenBank/DDBJ whole genome shotgun (WGS) entry which is preliminary data.</text>
</comment>
<organism evidence="1 2">
    <name type="scientific">Ideonella paludis</name>
    <dbReference type="NCBI Taxonomy" id="1233411"/>
    <lineage>
        <taxon>Bacteria</taxon>
        <taxon>Pseudomonadati</taxon>
        <taxon>Pseudomonadota</taxon>
        <taxon>Betaproteobacteria</taxon>
        <taxon>Burkholderiales</taxon>
        <taxon>Sphaerotilaceae</taxon>
        <taxon>Ideonella</taxon>
    </lineage>
</organism>